<protein>
    <submittedName>
        <fullName evidence="1">Uncharacterized protein</fullName>
    </submittedName>
</protein>
<accession>A0AA38P570</accession>
<sequence>PDYVTINEDGKTTRILGAHIGNAAEETGVWLPLIERIENILDRCTDRYPTVEAKRHMINLTVGSITQFLTAANGMPESIAKRLTKLQKEFL</sequence>
<gene>
    <name evidence="1" type="ORF">F5878DRAFT_501684</name>
</gene>
<reference evidence="1" key="1">
    <citation type="submission" date="2022-08" db="EMBL/GenBank/DDBJ databases">
        <authorList>
            <consortium name="DOE Joint Genome Institute"/>
            <person name="Min B."/>
            <person name="Riley R."/>
            <person name="Sierra-Patev S."/>
            <person name="Naranjo-Ortiz M."/>
            <person name="Looney B."/>
            <person name="Konkel Z."/>
            <person name="Slot J.C."/>
            <person name="Sakamoto Y."/>
            <person name="Steenwyk J.L."/>
            <person name="Rokas A."/>
            <person name="Carro J."/>
            <person name="Camarero S."/>
            <person name="Ferreira P."/>
            <person name="Molpeceres G."/>
            <person name="Ruiz-Duenas F.J."/>
            <person name="Serrano A."/>
            <person name="Henrissat B."/>
            <person name="Drula E."/>
            <person name="Hughes K.W."/>
            <person name="Mata J.L."/>
            <person name="Ishikawa N.K."/>
            <person name="Vargas-Isla R."/>
            <person name="Ushijima S."/>
            <person name="Smith C.A."/>
            <person name="Ahrendt S."/>
            <person name="Andreopoulos W."/>
            <person name="He G."/>
            <person name="Labutti K."/>
            <person name="Lipzen A."/>
            <person name="Ng V."/>
            <person name="Sandor L."/>
            <person name="Barry K."/>
            <person name="Martinez A.T."/>
            <person name="Xiao Y."/>
            <person name="Gibbons J.G."/>
            <person name="Terashima K."/>
            <person name="Hibbett D.S."/>
            <person name="Grigoriev I.V."/>
        </authorList>
    </citation>
    <scope>NUCLEOTIDE SEQUENCE</scope>
    <source>
        <strain evidence="1">TFB9207</strain>
    </source>
</reference>
<comment type="caution">
    <text evidence="1">The sequence shown here is derived from an EMBL/GenBank/DDBJ whole genome shotgun (WGS) entry which is preliminary data.</text>
</comment>
<name>A0AA38P570_9AGAR</name>
<feature type="non-terminal residue" evidence="1">
    <location>
        <position position="1"/>
    </location>
</feature>
<feature type="non-terminal residue" evidence="1">
    <location>
        <position position="91"/>
    </location>
</feature>
<dbReference type="AlphaFoldDB" id="A0AA38P570"/>
<organism evidence="1 2">
    <name type="scientific">Lentinula raphanica</name>
    <dbReference type="NCBI Taxonomy" id="153919"/>
    <lineage>
        <taxon>Eukaryota</taxon>
        <taxon>Fungi</taxon>
        <taxon>Dikarya</taxon>
        <taxon>Basidiomycota</taxon>
        <taxon>Agaricomycotina</taxon>
        <taxon>Agaricomycetes</taxon>
        <taxon>Agaricomycetidae</taxon>
        <taxon>Agaricales</taxon>
        <taxon>Marasmiineae</taxon>
        <taxon>Omphalotaceae</taxon>
        <taxon>Lentinula</taxon>
    </lineage>
</organism>
<dbReference type="EMBL" id="MU806332">
    <property type="protein sequence ID" value="KAJ3836286.1"/>
    <property type="molecule type" value="Genomic_DNA"/>
</dbReference>
<dbReference type="Proteomes" id="UP001163846">
    <property type="component" value="Unassembled WGS sequence"/>
</dbReference>
<proteinExistence type="predicted"/>
<evidence type="ECO:0000313" key="2">
    <source>
        <dbReference type="Proteomes" id="UP001163846"/>
    </source>
</evidence>
<keyword evidence="2" id="KW-1185">Reference proteome</keyword>
<evidence type="ECO:0000313" key="1">
    <source>
        <dbReference type="EMBL" id="KAJ3836286.1"/>
    </source>
</evidence>